<proteinExistence type="predicted"/>
<reference evidence="1" key="1">
    <citation type="submission" date="2019-08" db="EMBL/GenBank/DDBJ databases">
        <authorList>
            <person name="Kucharzyk K."/>
            <person name="Murdoch R.W."/>
            <person name="Higgins S."/>
            <person name="Loffler F."/>
        </authorList>
    </citation>
    <scope>NUCLEOTIDE SEQUENCE</scope>
</reference>
<dbReference type="AlphaFoldDB" id="A0A645HIM5"/>
<dbReference type="EMBL" id="VSSQ01093718">
    <property type="protein sequence ID" value="MPN38466.1"/>
    <property type="molecule type" value="Genomic_DNA"/>
</dbReference>
<gene>
    <name evidence="1" type="ORF">SDC9_185990</name>
</gene>
<accession>A0A645HIM5</accession>
<protein>
    <submittedName>
        <fullName evidence="1">Uncharacterized protein</fullName>
    </submittedName>
</protein>
<comment type="caution">
    <text evidence="1">The sequence shown here is derived from an EMBL/GenBank/DDBJ whole genome shotgun (WGS) entry which is preliminary data.</text>
</comment>
<evidence type="ECO:0000313" key="1">
    <source>
        <dbReference type="EMBL" id="MPN38466.1"/>
    </source>
</evidence>
<name>A0A645HIM5_9ZZZZ</name>
<organism evidence="1">
    <name type="scientific">bioreactor metagenome</name>
    <dbReference type="NCBI Taxonomy" id="1076179"/>
    <lineage>
        <taxon>unclassified sequences</taxon>
        <taxon>metagenomes</taxon>
        <taxon>ecological metagenomes</taxon>
    </lineage>
</organism>
<sequence>MPGQADLVDIDKIETHGVLYDRQQAFRILRVLADRYVGPAVPGKIQRNHHKAAACKLGEIRILHFLRVVPAMRANNAGCRGLSGCVLWAIDREADLRAVVSSEQNIYGSSRGFCICIHLICQVAQRLRVGGYLHLTSAVAHQIGSHHADQQEYGYDHEPHAGGQLLFLLRLHCLLPLFICFLRVCFFECSGLPRHRLTRHAESTR</sequence>